<dbReference type="Proteomes" id="UP000176260">
    <property type="component" value="Unassembled WGS sequence"/>
</dbReference>
<reference evidence="14 15" key="1">
    <citation type="journal article" date="2016" name="Nat. Commun.">
        <title>Thousands of microbial genomes shed light on interconnected biogeochemical processes in an aquifer system.</title>
        <authorList>
            <person name="Anantharaman K."/>
            <person name="Brown C.T."/>
            <person name="Hug L.A."/>
            <person name="Sharon I."/>
            <person name="Castelle C.J."/>
            <person name="Probst A.J."/>
            <person name="Thomas B.C."/>
            <person name="Singh A."/>
            <person name="Wilkins M.J."/>
            <person name="Karaoz U."/>
            <person name="Brodie E.L."/>
            <person name="Williams K.H."/>
            <person name="Hubbard S.S."/>
            <person name="Banfield J.F."/>
        </authorList>
    </citation>
    <scope>NUCLEOTIDE SEQUENCE [LARGE SCALE GENOMIC DNA]</scope>
</reference>
<comment type="similarity">
    <text evidence="1 11">Belongs to the DnaX/STICHEL family.</text>
</comment>
<evidence type="ECO:0000256" key="1">
    <source>
        <dbReference type="ARBA" id="ARBA00006360"/>
    </source>
</evidence>
<keyword evidence="4 11" id="KW-0235">DNA replication</keyword>
<dbReference type="CDD" id="cd00009">
    <property type="entry name" value="AAA"/>
    <property type="match status" value="1"/>
</dbReference>
<accession>A0A1G1XQE7</accession>
<dbReference type="SMART" id="SM00382">
    <property type="entry name" value="AAA"/>
    <property type="match status" value="1"/>
</dbReference>
<evidence type="ECO:0000256" key="2">
    <source>
        <dbReference type="ARBA" id="ARBA00022679"/>
    </source>
</evidence>
<comment type="catalytic activity">
    <reaction evidence="10 11">
        <text>DNA(n) + a 2'-deoxyribonucleoside 5'-triphosphate = DNA(n+1) + diphosphate</text>
        <dbReference type="Rhea" id="RHEA:22508"/>
        <dbReference type="Rhea" id="RHEA-COMP:17339"/>
        <dbReference type="Rhea" id="RHEA-COMP:17340"/>
        <dbReference type="ChEBI" id="CHEBI:33019"/>
        <dbReference type="ChEBI" id="CHEBI:61560"/>
        <dbReference type="ChEBI" id="CHEBI:173112"/>
        <dbReference type="EC" id="2.7.7.7"/>
    </reaction>
</comment>
<dbReference type="InterPro" id="IPR050238">
    <property type="entry name" value="DNA_Rep/Repair_Clamp_Loader"/>
</dbReference>
<name>A0A1G1XQE7_9BACT</name>
<dbReference type="InterPro" id="IPR003593">
    <property type="entry name" value="AAA+_ATPase"/>
</dbReference>
<dbReference type="Gene3D" id="1.20.272.10">
    <property type="match status" value="1"/>
</dbReference>
<evidence type="ECO:0000256" key="10">
    <source>
        <dbReference type="ARBA" id="ARBA00049244"/>
    </source>
</evidence>
<feature type="compositionally biased region" description="Polar residues" evidence="12">
    <location>
        <begin position="412"/>
        <end position="422"/>
    </location>
</feature>
<dbReference type="GO" id="GO:0003677">
    <property type="term" value="F:DNA binding"/>
    <property type="evidence" value="ECO:0007669"/>
    <property type="project" value="InterPro"/>
</dbReference>
<comment type="function">
    <text evidence="11">DNA polymerase III is a complex, multichain enzyme responsible for most of the replicative synthesis in bacteria. This DNA polymerase also exhibits 3' to 5' exonuclease activity.</text>
</comment>
<feature type="domain" description="AAA+ ATPase" evidence="13">
    <location>
        <begin position="36"/>
        <end position="185"/>
    </location>
</feature>
<evidence type="ECO:0000313" key="14">
    <source>
        <dbReference type="EMBL" id="OGY42232.1"/>
    </source>
</evidence>
<dbReference type="InterPro" id="IPR045085">
    <property type="entry name" value="HLD_clamp_pol_III_gamma_tau"/>
</dbReference>
<dbReference type="FunFam" id="3.40.50.300:FF:000014">
    <property type="entry name" value="DNA polymerase III subunit gamma/tau"/>
    <property type="match status" value="1"/>
</dbReference>
<evidence type="ECO:0000259" key="13">
    <source>
        <dbReference type="SMART" id="SM00382"/>
    </source>
</evidence>
<dbReference type="PANTHER" id="PTHR11669:SF0">
    <property type="entry name" value="PROTEIN STICHEL-LIKE 2"/>
    <property type="match status" value="1"/>
</dbReference>
<feature type="region of interest" description="Disordered" evidence="12">
    <location>
        <begin position="367"/>
        <end position="422"/>
    </location>
</feature>
<evidence type="ECO:0000256" key="4">
    <source>
        <dbReference type="ARBA" id="ARBA00022705"/>
    </source>
</evidence>
<dbReference type="SUPFAM" id="SSF52540">
    <property type="entry name" value="P-loop containing nucleoside triphosphate hydrolases"/>
    <property type="match status" value="1"/>
</dbReference>
<dbReference type="GO" id="GO:0005524">
    <property type="term" value="F:ATP binding"/>
    <property type="evidence" value="ECO:0007669"/>
    <property type="project" value="UniProtKB-KW"/>
</dbReference>
<protein>
    <recommendedName>
        <fullName evidence="11">DNA polymerase III subunit gamma/tau</fullName>
        <ecNumber evidence="11">2.7.7.7</ecNumber>
    </recommendedName>
</protein>
<evidence type="ECO:0000256" key="3">
    <source>
        <dbReference type="ARBA" id="ARBA00022695"/>
    </source>
</evidence>
<keyword evidence="6 11" id="KW-0547">Nucleotide-binding</keyword>
<dbReference type="EC" id="2.7.7.7" evidence="11"/>
<gene>
    <name evidence="11" type="primary">dnaX</name>
    <name evidence="14" type="ORF">A2Y67_01830</name>
</gene>
<dbReference type="InterPro" id="IPR022754">
    <property type="entry name" value="DNA_pol_III_gamma-3"/>
</dbReference>
<sequence>MSLALYRKYRPQKWQDLTGQNHIKITLQHEVESGKITHAYLFTGPRGIGKTTTARLLAKSVNCEKRKEGESEPCNSCDSCLELTVGNDLDILEIDAASHTGVDNVRENIIANARFTPVKRKFKVFIIDEVHMLSISAFNALLKILEEPPAHAIFILATTEVHKVPATIISRCQRFDFRKVNSDDLNKRLIWICQQEGVKITKDVLAEITRYSEGCLRDAESLLGQILALGEKEITMDNASLVLPRSNFKLVIELVNNLVYKNLETSISLINKLADEGVDLVRYADDLIEFLRKIMLSKISSGLKSFAFDLDEQTEKTILDLSGKFEINDLVYLINLLAEKKLEIKSAPIPQLPLEIAVIEYCQGKEKTGGQGGERLPTKGPDTPSQSENKKNSPPGYKLSSANSEETKKGGANNTTLKNSNSAAKARDVKKIGITLDEIKAKWHNFLVRLQNYNASLVFILKVAEPLELNDNVLKIGFKYPFHQQRIRQAKICEAVEKVLKEFFNEEIYMDTCILPPSYESTLIKQETKADEVELVDEIPSGEALDQQALIETLIKTFNGKVVE</sequence>
<evidence type="ECO:0000256" key="7">
    <source>
        <dbReference type="ARBA" id="ARBA00022833"/>
    </source>
</evidence>
<dbReference type="Gene3D" id="3.40.50.300">
    <property type="entry name" value="P-loop containing nucleotide triphosphate hydrolases"/>
    <property type="match status" value="1"/>
</dbReference>
<keyword evidence="2 11" id="KW-0808">Transferase</keyword>
<dbReference type="GO" id="GO:0009360">
    <property type="term" value="C:DNA polymerase III complex"/>
    <property type="evidence" value="ECO:0007669"/>
    <property type="project" value="InterPro"/>
</dbReference>
<dbReference type="GO" id="GO:0046872">
    <property type="term" value="F:metal ion binding"/>
    <property type="evidence" value="ECO:0007669"/>
    <property type="project" value="UniProtKB-KW"/>
</dbReference>
<dbReference type="Gene3D" id="1.10.8.60">
    <property type="match status" value="1"/>
</dbReference>
<dbReference type="GO" id="GO:0006261">
    <property type="term" value="P:DNA-templated DNA replication"/>
    <property type="evidence" value="ECO:0007669"/>
    <property type="project" value="TreeGrafter"/>
</dbReference>
<keyword evidence="8 11" id="KW-0067">ATP-binding</keyword>
<evidence type="ECO:0000256" key="9">
    <source>
        <dbReference type="ARBA" id="ARBA00022932"/>
    </source>
</evidence>
<dbReference type="Pfam" id="PF12169">
    <property type="entry name" value="DNA_pol3_gamma3"/>
    <property type="match status" value="1"/>
</dbReference>
<dbReference type="GO" id="GO:0003887">
    <property type="term" value="F:DNA-directed DNA polymerase activity"/>
    <property type="evidence" value="ECO:0007669"/>
    <property type="project" value="UniProtKB-KW"/>
</dbReference>
<organism evidence="14 15">
    <name type="scientific">Candidatus Buchananbacteria bacterium RBG_13_39_9</name>
    <dbReference type="NCBI Taxonomy" id="1797531"/>
    <lineage>
        <taxon>Bacteria</taxon>
        <taxon>Candidatus Buchananiibacteriota</taxon>
    </lineage>
</organism>
<keyword evidence="5" id="KW-0479">Metal-binding</keyword>
<dbReference type="AlphaFoldDB" id="A0A1G1XQE7"/>
<comment type="subunit">
    <text evidence="11">DNA polymerase III contains a core (composed of alpha, epsilon and theta chains) that associates with a tau subunit. This core dimerizes to form the POLIII' complex. PolIII' associates with the gamma complex (composed of gamma, delta, delta', psi and chi chains) and with the beta chain to form the complete DNA polymerase III complex.</text>
</comment>
<keyword evidence="3 11" id="KW-0548">Nucleotidyltransferase</keyword>
<dbReference type="NCBIfam" id="NF004046">
    <property type="entry name" value="PRK05563.1"/>
    <property type="match status" value="1"/>
</dbReference>
<evidence type="ECO:0000256" key="8">
    <source>
        <dbReference type="ARBA" id="ARBA00022840"/>
    </source>
</evidence>
<dbReference type="PANTHER" id="PTHR11669">
    <property type="entry name" value="REPLICATION FACTOR C / DNA POLYMERASE III GAMMA-TAU SUBUNIT"/>
    <property type="match status" value="1"/>
</dbReference>
<evidence type="ECO:0000256" key="11">
    <source>
        <dbReference type="RuleBase" id="RU364063"/>
    </source>
</evidence>
<evidence type="ECO:0000256" key="5">
    <source>
        <dbReference type="ARBA" id="ARBA00022723"/>
    </source>
</evidence>
<evidence type="ECO:0000256" key="12">
    <source>
        <dbReference type="SAM" id="MobiDB-lite"/>
    </source>
</evidence>
<proteinExistence type="inferred from homology"/>
<dbReference type="InterPro" id="IPR008921">
    <property type="entry name" value="DNA_pol3_clamp-load_cplx_C"/>
</dbReference>
<dbReference type="InterPro" id="IPR012763">
    <property type="entry name" value="DNA_pol_III_sug/sutau_N"/>
</dbReference>
<comment type="caution">
    <text evidence="14">The sequence shown here is derived from an EMBL/GenBank/DDBJ whole genome shotgun (WGS) entry which is preliminary data.</text>
</comment>
<keyword evidence="9 11" id="KW-0239">DNA-directed DNA polymerase</keyword>
<evidence type="ECO:0000256" key="6">
    <source>
        <dbReference type="ARBA" id="ARBA00022741"/>
    </source>
</evidence>
<dbReference type="SUPFAM" id="SSF48019">
    <property type="entry name" value="post-AAA+ oligomerization domain-like"/>
    <property type="match status" value="1"/>
</dbReference>
<dbReference type="CDD" id="cd18137">
    <property type="entry name" value="HLD_clamp_pol_III_gamma_tau"/>
    <property type="match status" value="1"/>
</dbReference>
<dbReference type="EMBL" id="MHIA01000016">
    <property type="protein sequence ID" value="OGY42232.1"/>
    <property type="molecule type" value="Genomic_DNA"/>
</dbReference>
<keyword evidence="7" id="KW-0862">Zinc</keyword>
<evidence type="ECO:0000313" key="15">
    <source>
        <dbReference type="Proteomes" id="UP000176260"/>
    </source>
</evidence>
<dbReference type="InterPro" id="IPR027417">
    <property type="entry name" value="P-loop_NTPase"/>
</dbReference>
<dbReference type="Pfam" id="PF13177">
    <property type="entry name" value="DNA_pol3_delta2"/>
    <property type="match status" value="1"/>
</dbReference>
<dbReference type="NCBIfam" id="TIGR02397">
    <property type="entry name" value="dnaX_nterm"/>
    <property type="match status" value="1"/>
</dbReference>